<dbReference type="AlphaFoldDB" id="A0A8B8C529"/>
<dbReference type="Proteomes" id="UP000694844">
    <property type="component" value="Chromosome 1"/>
</dbReference>
<reference evidence="4" key="1">
    <citation type="submission" date="2024-06" db="UniProtKB">
        <authorList>
            <consortium name="RefSeq"/>
        </authorList>
    </citation>
    <scope>NUCLEOTIDE SEQUENCE [LARGE SCALE GENOMIC DNA]</scope>
</reference>
<dbReference type="PRINTS" id="PR00301">
    <property type="entry name" value="HEATSHOCK70"/>
</dbReference>
<keyword evidence="2" id="KW-0547">Nucleotide-binding</keyword>
<gene>
    <name evidence="5" type="primary">LOC111116100</name>
</gene>
<dbReference type="Pfam" id="PF00012">
    <property type="entry name" value="HSP70"/>
    <property type="match status" value="1"/>
</dbReference>
<reference evidence="5" key="2">
    <citation type="submission" date="2025-08" db="UniProtKB">
        <authorList>
            <consortium name="RefSeq"/>
        </authorList>
    </citation>
    <scope>IDENTIFICATION</scope>
    <source>
        <tissue evidence="5">Whole sample</tissue>
    </source>
</reference>
<evidence type="ECO:0000256" key="3">
    <source>
        <dbReference type="ARBA" id="ARBA00022840"/>
    </source>
</evidence>
<evidence type="ECO:0000313" key="5">
    <source>
        <dbReference type="RefSeq" id="XP_022310808.1"/>
    </source>
</evidence>
<dbReference type="InterPro" id="IPR043129">
    <property type="entry name" value="ATPase_NBD"/>
</dbReference>
<accession>A0A8B8C529</accession>
<dbReference type="PANTHER" id="PTHR14187">
    <property type="entry name" value="ALPHA KINASE/ELONGATION FACTOR 2 KINASE"/>
    <property type="match status" value="1"/>
</dbReference>
<keyword evidence="3" id="KW-0067">ATP-binding</keyword>
<dbReference type="PANTHER" id="PTHR14187:SF5">
    <property type="entry name" value="HEAT SHOCK 70 KDA PROTEIN 12A"/>
    <property type="match status" value="1"/>
</dbReference>
<dbReference type="Gene3D" id="3.30.420.40">
    <property type="match status" value="2"/>
</dbReference>
<organism evidence="4 5">
    <name type="scientific">Crassostrea virginica</name>
    <name type="common">Eastern oyster</name>
    <dbReference type="NCBI Taxonomy" id="6565"/>
    <lineage>
        <taxon>Eukaryota</taxon>
        <taxon>Metazoa</taxon>
        <taxon>Spiralia</taxon>
        <taxon>Lophotrochozoa</taxon>
        <taxon>Mollusca</taxon>
        <taxon>Bivalvia</taxon>
        <taxon>Autobranchia</taxon>
        <taxon>Pteriomorphia</taxon>
        <taxon>Ostreida</taxon>
        <taxon>Ostreoidea</taxon>
        <taxon>Ostreidae</taxon>
        <taxon>Crassostrea</taxon>
    </lineage>
</organism>
<dbReference type="OrthoDB" id="2963168at2759"/>
<comment type="similarity">
    <text evidence="1">Belongs to the heat shock protein 70 family.</text>
</comment>
<proteinExistence type="inferred from homology"/>
<keyword evidence="4" id="KW-1185">Reference proteome</keyword>
<dbReference type="GO" id="GO:0140662">
    <property type="term" value="F:ATP-dependent protein folding chaperone"/>
    <property type="evidence" value="ECO:0007669"/>
    <property type="project" value="InterPro"/>
</dbReference>
<dbReference type="RefSeq" id="XP_022310808.1">
    <property type="nucleotide sequence ID" value="XM_022455100.1"/>
</dbReference>
<protein>
    <submittedName>
        <fullName evidence="5">Heat shock 70 kDa protein 12A-like isoform X1</fullName>
    </submittedName>
</protein>
<name>A0A8B8C529_CRAVI</name>
<dbReference type="CDD" id="cd10229">
    <property type="entry name" value="ASKHA_NBD_HSP70_HSPA12"/>
    <property type="match status" value="1"/>
</dbReference>
<evidence type="ECO:0000313" key="4">
    <source>
        <dbReference type="Proteomes" id="UP000694844"/>
    </source>
</evidence>
<evidence type="ECO:0000256" key="2">
    <source>
        <dbReference type="ARBA" id="ARBA00022741"/>
    </source>
</evidence>
<dbReference type="KEGG" id="cvn:111116100"/>
<dbReference type="GeneID" id="111116100"/>
<sequence>MEDQCGESINLVAAIDFGTTYSGYAFSLTHDELKFYGPQIWNSGHGVMSSQKTPTSLLLNPDQTFNSFGFEAEDKFAELVADENHHEFYLFQRFKMELHWKNIKKDSNIHDVSGKALPAMTVFSLSIKYLKDHCLKTIADRGFLRSPNDVKFVLTVPAIWNDRSKQFMREAAVQAGIDNAQLTLALEPEAASIYCQRESLENMRVGRQSEITIPGTRYMVVDIGGGTADFSVHEVEEEGTLTELYRASGGPYGGIYVDKEYLKMYDTIFGKEAIDKLKKEDMGEYLTIIREFEAKKRTVTANYGSNFVTSMSAVLNEMVSNEEKKQNIQSSYLRDKVSLVKGKLKLSASLMESFFKDSLENIIDHVQNILKSVEDVNMILLVGGYGESPLVQGTFRNEFTNLEIIIPQDCNLAVMKGAVLFGHNPMSVTARILRFTYGVCVNSKFDPNIHPQERRFTDIDGVERCGSAFQKLIDRNVKVPSTGKIVTLTHPPPTESAKKYTLNVICTENDNPIVVDESCQFVGRLAVSVPEHFTGIWRGHEKYEFGMTEIKVSAIVKATNETFETTLDLLE</sequence>
<evidence type="ECO:0000256" key="1">
    <source>
        <dbReference type="ARBA" id="ARBA00007381"/>
    </source>
</evidence>
<dbReference type="SUPFAM" id="SSF53067">
    <property type="entry name" value="Actin-like ATPase domain"/>
    <property type="match status" value="2"/>
</dbReference>
<dbReference type="GO" id="GO:0005524">
    <property type="term" value="F:ATP binding"/>
    <property type="evidence" value="ECO:0007669"/>
    <property type="project" value="UniProtKB-KW"/>
</dbReference>
<dbReference type="InterPro" id="IPR013126">
    <property type="entry name" value="Hsp_70_fam"/>
</dbReference>